<name>A0A6G3TCP8_9ACTN</name>
<keyword evidence="3" id="KW-0560">Oxidoreductase</keyword>
<dbReference type="InterPro" id="IPR036188">
    <property type="entry name" value="FAD/NAD-bd_sf"/>
</dbReference>
<keyword evidence="2" id="KW-0274">FAD</keyword>
<feature type="non-terminal residue" evidence="4">
    <location>
        <position position="121"/>
    </location>
</feature>
<keyword evidence="1" id="KW-0285">Flavoprotein</keyword>
<accession>A0A6G3TCP8</accession>
<organism evidence="4 5">
    <name type="scientific">Streptomyces rubrogriseus</name>
    <dbReference type="NCBI Taxonomy" id="194673"/>
    <lineage>
        <taxon>Bacteria</taxon>
        <taxon>Bacillati</taxon>
        <taxon>Actinomycetota</taxon>
        <taxon>Actinomycetes</taxon>
        <taxon>Kitasatosporales</taxon>
        <taxon>Streptomycetaceae</taxon>
        <taxon>Streptomyces</taxon>
        <taxon>Streptomyces violaceoruber group</taxon>
    </lineage>
</organism>
<reference evidence="4 5" key="1">
    <citation type="submission" date="2020-01" db="EMBL/GenBank/DDBJ databases">
        <title>Insect and environment-associated Actinomycetes.</title>
        <authorList>
            <person name="Currrie C."/>
            <person name="Chevrette M."/>
            <person name="Carlson C."/>
            <person name="Stubbendieck R."/>
            <person name="Wendt-Pienkowski E."/>
        </authorList>
    </citation>
    <scope>NUCLEOTIDE SEQUENCE [LARGE SCALE GENOMIC DNA]</scope>
    <source>
        <strain evidence="4 5">SID7739</strain>
    </source>
</reference>
<comment type="caution">
    <text evidence="4">The sequence shown here is derived from an EMBL/GenBank/DDBJ whole genome shotgun (WGS) entry which is preliminary data.</text>
</comment>
<dbReference type="PANTHER" id="PTHR11985">
    <property type="entry name" value="GLYCEROL-3-PHOSPHATE DEHYDROGENASE"/>
    <property type="match status" value="1"/>
</dbReference>
<dbReference type="GO" id="GO:0004368">
    <property type="term" value="F:glycerol-3-phosphate dehydrogenase (quinone) activity"/>
    <property type="evidence" value="ECO:0007669"/>
    <property type="project" value="InterPro"/>
</dbReference>
<dbReference type="PANTHER" id="PTHR11985:SF35">
    <property type="entry name" value="ANAEROBIC GLYCEROL-3-PHOSPHATE DEHYDROGENASE SUBUNIT A"/>
    <property type="match status" value="1"/>
</dbReference>
<dbReference type="Proteomes" id="UP000475666">
    <property type="component" value="Unassembled WGS sequence"/>
</dbReference>
<dbReference type="PROSITE" id="PS00978">
    <property type="entry name" value="FAD_G3PDH_2"/>
    <property type="match status" value="1"/>
</dbReference>
<protein>
    <submittedName>
        <fullName evidence="4">Glycerol-3-phosphate dehydrogenase</fullName>
    </submittedName>
</protein>
<evidence type="ECO:0000256" key="1">
    <source>
        <dbReference type="ARBA" id="ARBA00022630"/>
    </source>
</evidence>
<dbReference type="GO" id="GO:0046168">
    <property type="term" value="P:glycerol-3-phosphate catabolic process"/>
    <property type="evidence" value="ECO:0007669"/>
    <property type="project" value="TreeGrafter"/>
</dbReference>
<sequence length="121" mass="12396">DGRVYVGLTDEPVEGGVPDVPEVPETDVGFLLDVLGSVLDLPVHREDVVGAFAGLRPLLGTAPSDRPGAAPRTADVSRRHAVLTSSEGVITVVGGKLTTYRRMAEDAVDAAVAARGLAAGP</sequence>
<dbReference type="Gene3D" id="3.30.9.10">
    <property type="entry name" value="D-Amino Acid Oxidase, subunit A, domain 2"/>
    <property type="match status" value="1"/>
</dbReference>
<evidence type="ECO:0000313" key="4">
    <source>
        <dbReference type="EMBL" id="NEC34316.1"/>
    </source>
</evidence>
<evidence type="ECO:0000256" key="2">
    <source>
        <dbReference type="ARBA" id="ARBA00022827"/>
    </source>
</evidence>
<gene>
    <name evidence="4" type="ORF">G3I66_14160</name>
</gene>
<evidence type="ECO:0000313" key="5">
    <source>
        <dbReference type="Proteomes" id="UP000475666"/>
    </source>
</evidence>
<dbReference type="InterPro" id="IPR000447">
    <property type="entry name" value="G3P_DH_FAD-dep"/>
</dbReference>
<dbReference type="EMBL" id="JAAGMQ010000408">
    <property type="protein sequence ID" value="NEC34316.1"/>
    <property type="molecule type" value="Genomic_DNA"/>
</dbReference>
<feature type="non-terminal residue" evidence="4">
    <location>
        <position position="1"/>
    </location>
</feature>
<dbReference type="Gene3D" id="3.50.50.60">
    <property type="entry name" value="FAD/NAD(P)-binding domain"/>
    <property type="match status" value="1"/>
</dbReference>
<evidence type="ECO:0000256" key="3">
    <source>
        <dbReference type="ARBA" id="ARBA00023002"/>
    </source>
</evidence>
<proteinExistence type="predicted"/>
<dbReference type="AlphaFoldDB" id="A0A6G3TCP8"/>